<feature type="region of interest" description="Disordered" evidence="1">
    <location>
        <begin position="128"/>
        <end position="148"/>
    </location>
</feature>
<evidence type="ECO:0000256" key="1">
    <source>
        <dbReference type="SAM" id="MobiDB-lite"/>
    </source>
</evidence>
<organism evidence="2 3">
    <name type="scientific">Phytophthora boehmeriae</name>
    <dbReference type="NCBI Taxonomy" id="109152"/>
    <lineage>
        <taxon>Eukaryota</taxon>
        <taxon>Sar</taxon>
        <taxon>Stramenopiles</taxon>
        <taxon>Oomycota</taxon>
        <taxon>Peronosporomycetes</taxon>
        <taxon>Peronosporales</taxon>
        <taxon>Peronosporaceae</taxon>
        <taxon>Phytophthora</taxon>
    </lineage>
</organism>
<evidence type="ECO:0000313" key="3">
    <source>
        <dbReference type="Proteomes" id="UP000693981"/>
    </source>
</evidence>
<dbReference type="EMBL" id="JAGDFL010000078">
    <property type="protein sequence ID" value="KAG7398536.1"/>
    <property type="molecule type" value="Genomic_DNA"/>
</dbReference>
<sequence length="494" mass="55356">MPTTDLRLQTETVTSQDAELWSEDDQTLQEAGVNTNEDVRQNCCIGCYRLMPPEVPPEGQLDDGESQGSEPELLCASCISSLASKDATTHGSALSPLPKLSLLVKAEAKCQDQLQLLQRQQELLQQQRQSMEATRRAKDEAAAAERELARQRRKHFLMIQERRKREEELKFQQFQAEQSTSRSEQETNRSADKPKKKRSKPKVDVSLLRKSEPPPEIDAASLPQVVEPTLKRTETPQVRITDTAEARRKQMMECYSQDLSPLVNGGKPKRLPVPKPLQVPACIVKRRQPPDNNAQTAVSTSSFRGKCQRKASKKTAPKNMKLRPLDEHASGRQKSHVQYESNQFEGEDTRKMSEAIGKRFVASPLSLQVPRRTTDNSAPLTAEIKPMSWAYELAKDVLQQENAYDYADEAGIVSFSTPLHTVTEEDTPQFTMFPLQHQLPNPTFPPSKTLSEPPTDASSPAPRWEYSSERLTNLLEKYNVSVSAVTAGAAAPKL</sequence>
<comment type="caution">
    <text evidence="2">The sequence shown here is derived from an EMBL/GenBank/DDBJ whole genome shotgun (WGS) entry which is preliminary data.</text>
</comment>
<feature type="region of interest" description="Disordered" evidence="1">
    <location>
        <begin position="439"/>
        <end position="465"/>
    </location>
</feature>
<feature type="compositionally biased region" description="Basic and acidic residues" evidence="1">
    <location>
        <begin position="133"/>
        <end position="148"/>
    </location>
</feature>
<keyword evidence="3" id="KW-1185">Reference proteome</keyword>
<gene>
    <name evidence="2" type="ORF">PHYBOEH_010900</name>
</gene>
<feature type="compositionally biased region" description="Basic and acidic residues" evidence="1">
    <location>
        <begin position="183"/>
        <end position="193"/>
    </location>
</feature>
<reference evidence="2" key="1">
    <citation type="submission" date="2021-02" db="EMBL/GenBank/DDBJ databases">
        <authorList>
            <person name="Palmer J.M."/>
        </authorList>
    </citation>
    <scope>NUCLEOTIDE SEQUENCE</scope>
    <source>
        <strain evidence="2">SCRP23</strain>
    </source>
</reference>
<dbReference type="Proteomes" id="UP000693981">
    <property type="component" value="Unassembled WGS sequence"/>
</dbReference>
<protein>
    <submittedName>
        <fullName evidence="2">Uncharacterized protein</fullName>
    </submittedName>
</protein>
<feature type="region of interest" description="Disordered" evidence="1">
    <location>
        <begin position="289"/>
        <end position="348"/>
    </location>
</feature>
<evidence type="ECO:0000313" key="2">
    <source>
        <dbReference type="EMBL" id="KAG7398536.1"/>
    </source>
</evidence>
<dbReference type="OrthoDB" id="78207at2759"/>
<dbReference type="AlphaFoldDB" id="A0A8T1WYK6"/>
<feature type="compositionally biased region" description="Polar residues" evidence="1">
    <location>
        <begin position="172"/>
        <end position="182"/>
    </location>
</feature>
<proteinExistence type="predicted"/>
<feature type="compositionally biased region" description="Polar residues" evidence="1">
    <location>
        <begin position="439"/>
        <end position="458"/>
    </location>
</feature>
<feature type="region of interest" description="Disordered" evidence="1">
    <location>
        <begin position="169"/>
        <end position="218"/>
    </location>
</feature>
<feature type="compositionally biased region" description="Basic and acidic residues" evidence="1">
    <location>
        <begin position="201"/>
        <end position="213"/>
    </location>
</feature>
<feature type="compositionally biased region" description="Basic residues" evidence="1">
    <location>
        <begin position="306"/>
        <end position="316"/>
    </location>
</feature>
<feature type="compositionally biased region" description="Polar residues" evidence="1">
    <location>
        <begin position="290"/>
        <end position="303"/>
    </location>
</feature>
<accession>A0A8T1WYK6</accession>
<name>A0A8T1WYK6_9STRA</name>